<sequence>MTPEELRAVQTPFKERYRSDPASALATLSATGTLDVARLQCVVDGAGGGRVIAGVHPRAGGDGAGKCAGDMLLEALVGCAGVTLAAVSTAMNLGVTAGRLSAEGDLDFRGTLGVSRDAPIGFTAIRVSFELETDAGEAQLQKLGELTERYCVVAQSLNAPVSISIRRVGPPGQVGNG</sequence>
<dbReference type="Pfam" id="PF02566">
    <property type="entry name" value="OsmC"/>
    <property type="match status" value="1"/>
</dbReference>
<proteinExistence type="predicted"/>
<dbReference type="PANTHER" id="PTHR35368">
    <property type="entry name" value="HYDROPEROXIDE REDUCTASE"/>
    <property type="match status" value="1"/>
</dbReference>
<reference evidence="1 2" key="1">
    <citation type="submission" date="2019-02" db="EMBL/GenBank/DDBJ databases">
        <title>Deep-cultivation of Planctomycetes and their phenomic and genomic characterization uncovers novel biology.</title>
        <authorList>
            <person name="Wiegand S."/>
            <person name="Jogler M."/>
            <person name="Boedeker C."/>
            <person name="Pinto D."/>
            <person name="Vollmers J."/>
            <person name="Rivas-Marin E."/>
            <person name="Kohn T."/>
            <person name="Peeters S.H."/>
            <person name="Heuer A."/>
            <person name="Rast P."/>
            <person name="Oberbeckmann S."/>
            <person name="Bunk B."/>
            <person name="Jeske O."/>
            <person name="Meyerdierks A."/>
            <person name="Storesund J.E."/>
            <person name="Kallscheuer N."/>
            <person name="Luecker S."/>
            <person name="Lage O.M."/>
            <person name="Pohl T."/>
            <person name="Merkel B.J."/>
            <person name="Hornburger P."/>
            <person name="Mueller R.-W."/>
            <person name="Bruemmer F."/>
            <person name="Labrenz M."/>
            <person name="Spormann A.M."/>
            <person name="Op den Camp H."/>
            <person name="Overmann J."/>
            <person name="Amann R."/>
            <person name="Jetten M.S.M."/>
            <person name="Mascher T."/>
            <person name="Medema M.H."/>
            <person name="Devos D.P."/>
            <person name="Kaster A.-K."/>
            <person name="Ovreas L."/>
            <person name="Rohde M."/>
            <person name="Galperin M.Y."/>
            <person name="Jogler C."/>
        </authorList>
    </citation>
    <scope>NUCLEOTIDE SEQUENCE [LARGE SCALE GENOMIC DNA]</scope>
    <source>
        <strain evidence="1 2">Pan44</strain>
    </source>
</reference>
<protein>
    <submittedName>
        <fullName evidence="1">OsmC-like protein</fullName>
    </submittedName>
</protein>
<organism evidence="1 2">
    <name type="scientific">Caulifigura coniformis</name>
    <dbReference type="NCBI Taxonomy" id="2527983"/>
    <lineage>
        <taxon>Bacteria</taxon>
        <taxon>Pseudomonadati</taxon>
        <taxon>Planctomycetota</taxon>
        <taxon>Planctomycetia</taxon>
        <taxon>Planctomycetales</taxon>
        <taxon>Planctomycetaceae</taxon>
        <taxon>Caulifigura</taxon>
    </lineage>
</organism>
<dbReference type="InterPro" id="IPR015946">
    <property type="entry name" value="KH_dom-like_a/b"/>
</dbReference>
<evidence type="ECO:0000313" key="1">
    <source>
        <dbReference type="EMBL" id="QDT56346.1"/>
    </source>
</evidence>
<name>A0A517SJQ9_9PLAN</name>
<dbReference type="Proteomes" id="UP000315700">
    <property type="component" value="Chromosome"/>
</dbReference>
<dbReference type="OrthoDB" id="1433018at2"/>
<dbReference type="InterPro" id="IPR036102">
    <property type="entry name" value="OsmC/Ohrsf"/>
</dbReference>
<dbReference type="EMBL" id="CP036271">
    <property type="protein sequence ID" value="QDT56346.1"/>
    <property type="molecule type" value="Genomic_DNA"/>
</dbReference>
<dbReference type="InterPro" id="IPR003718">
    <property type="entry name" value="OsmC/Ohr_fam"/>
</dbReference>
<dbReference type="AlphaFoldDB" id="A0A517SJQ9"/>
<keyword evidence="2" id="KW-1185">Reference proteome</keyword>
<dbReference type="InterPro" id="IPR052924">
    <property type="entry name" value="OsmC/Ohr_hydroprdx_reductase"/>
</dbReference>
<dbReference type="PANTHER" id="PTHR35368:SF1">
    <property type="entry name" value="HYDROPEROXIDE REDUCTASE"/>
    <property type="match status" value="1"/>
</dbReference>
<dbReference type="InParanoid" id="A0A517SJQ9"/>
<gene>
    <name evidence="1" type="ORF">Pan44_43990</name>
</gene>
<dbReference type="Gene3D" id="3.30.300.20">
    <property type="match status" value="1"/>
</dbReference>
<dbReference type="KEGG" id="ccos:Pan44_43990"/>
<accession>A0A517SJQ9</accession>
<evidence type="ECO:0000313" key="2">
    <source>
        <dbReference type="Proteomes" id="UP000315700"/>
    </source>
</evidence>
<dbReference type="SUPFAM" id="SSF82784">
    <property type="entry name" value="OsmC-like"/>
    <property type="match status" value="1"/>
</dbReference>
<dbReference type="RefSeq" id="WP_145033708.1">
    <property type="nucleotide sequence ID" value="NZ_CP036271.1"/>
</dbReference>